<evidence type="ECO:0000313" key="2">
    <source>
        <dbReference type="Proteomes" id="UP000193685"/>
    </source>
</evidence>
<comment type="caution">
    <text evidence="1">The sequence shown here is derived from an EMBL/GenBank/DDBJ whole genome shotgun (WGS) entry which is preliminary data.</text>
</comment>
<gene>
    <name evidence="1" type="ORF">BCR37DRAFT_390422</name>
</gene>
<reference evidence="1 2" key="1">
    <citation type="submission" date="2016-07" db="EMBL/GenBank/DDBJ databases">
        <title>Pervasive Adenine N6-methylation of Active Genes in Fungi.</title>
        <authorList>
            <consortium name="DOE Joint Genome Institute"/>
            <person name="Mondo S.J."/>
            <person name="Dannebaum R.O."/>
            <person name="Kuo R.C."/>
            <person name="Labutti K."/>
            <person name="Haridas S."/>
            <person name="Kuo A."/>
            <person name="Salamov A."/>
            <person name="Ahrendt S.R."/>
            <person name="Lipzen A."/>
            <person name="Sullivan W."/>
            <person name="Andreopoulos W.B."/>
            <person name="Clum A."/>
            <person name="Lindquist E."/>
            <person name="Daum C."/>
            <person name="Ramamoorthy G.K."/>
            <person name="Gryganskyi A."/>
            <person name="Culley D."/>
            <person name="Magnuson J.K."/>
            <person name="James T.Y."/>
            <person name="O'Malley M.A."/>
            <person name="Stajich J.E."/>
            <person name="Spatafora J.W."/>
            <person name="Visel A."/>
            <person name="Grigoriev I.V."/>
        </authorList>
    </citation>
    <scope>NUCLEOTIDE SEQUENCE [LARGE SCALE GENOMIC DNA]</scope>
    <source>
        <strain evidence="1 2">12-1054</strain>
    </source>
</reference>
<organism evidence="1 2">
    <name type="scientific">Protomyces lactucae-debilis</name>
    <dbReference type="NCBI Taxonomy" id="2754530"/>
    <lineage>
        <taxon>Eukaryota</taxon>
        <taxon>Fungi</taxon>
        <taxon>Dikarya</taxon>
        <taxon>Ascomycota</taxon>
        <taxon>Taphrinomycotina</taxon>
        <taxon>Taphrinomycetes</taxon>
        <taxon>Taphrinales</taxon>
        <taxon>Protomycetaceae</taxon>
        <taxon>Protomyces</taxon>
    </lineage>
</organism>
<dbReference type="Proteomes" id="UP000193685">
    <property type="component" value="Unassembled WGS sequence"/>
</dbReference>
<keyword evidence="2" id="KW-1185">Reference proteome</keyword>
<dbReference type="InterPro" id="IPR037176">
    <property type="entry name" value="Osmotin/thaumatin-like_sf"/>
</dbReference>
<dbReference type="Gene3D" id="2.60.110.10">
    <property type="entry name" value="Thaumatin"/>
    <property type="match status" value="1"/>
</dbReference>
<dbReference type="GeneID" id="63787450"/>
<dbReference type="EMBL" id="MCFI01000001">
    <property type="protein sequence ID" value="ORY87914.1"/>
    <property type="molecule type" value="Genomic_DNA"/>
</dbReference>
<accession>A0A1Y2FX88</accession>
<dbReference type="RefSeq" id="XP_040728409.1">
    <property type="nucleotide sequence ID" value="XM_040870851.1"/>
</dbReference>
<evidence type="ECO:0000313" key="1">
    <source>
        <dbReference type="EMBL" id="ORY87914.1"/>
    </source>
</evidence>
<sequence>MVALPRRLALAIPLLRIGSPPYIRPAPIRQSSPTDTIYLQLYFRNHWNRNIWPAMENKAPTLPANKGTSAPELLYILPFSQLEGLAETTTWPRTGCKSDGEGYLNCDPTTQCHAKPCSAETTVPDNVLKIEISYSHDIFFNFKRPTKDPGLANTIPVMIERFYASSEGN</sequence>
<name>A0A1Y2FX88_PROLT</name>
<dbReference type="AlphaFoldDB" id="A0A1Y2FX88"/>
<protein>
    <submittedName>
        <fullName evidence="1">Uncharacterized protein</fullName>
    </submittedName>
</protein>
<dbReference type="SUPFAM" id="SSF49870">
    <property type="entry name" value="Osmotin, thaumatin-like protein"/>
    <property type="match status" value="1"/>
</dbReference>
<proteinExistence type="predicted"/>